<dbReference type="SMART" id="SM00898">
    <property type="entry name" value="Fapy_DNA_glyco"/>
    <property type="match status" value="1"/>
</dbReference>
<keyword evidence="4" id="KW-0227">DNA damage</keyword>
<reference evidence="14 15" key="1">
    <citation type="journal article" date="2012" name="Genome Biol.">
        <title>The genome of the polar eukaryotic microalga coccomyxa subellipsoidea reveals traits of cold adaptation.</title>
        <authorList>
            <person name="Blanc G."/>
            <person name="Agarkova I."/>
            <person name="Grimwood J."/>
            <person name="Kuo A."/>
            <person name="Brueggeman A."/>
            <person name="Dunigan D."/>
            <person name="Gurnon J."/>
            <person name="Ladunga I."/>
            <person name="Lindquist E."/>
            <person name="Lucas S."/>
            <person name="Pangilinan J."/>
            <person name="Proschold T."/>
            <person name="Salamov A."/>
            <person name="Schmutz J."/>
            <person name="Weeks D."/>
            <person name="Yamada T."/>
            <person name="Claverie J.M."/>
            <person name="Grigoriev I."/>
            <person name="Van Etten J."/>
            <person name="Lomsadze A."/>
            <person name="Borodovsky M."/>
        </authorList>
    </citation>
    <scope>NUCLEOTIDE SEQUENCE [LARGE SCALE GENOMIC DNA]</scope>
    <source>
        <strain evidence="14 15">C-169</strain>
    </source>
</reference>
<evidence type="ECO:0000256" key="5">
    <source>
        <dbReference type="ARBA" id="ARBA00022801"/>
    </source>
</evidence>
<dbReference type="InterPro" id="IPR010979">
    <property type="entry name" value="Ribosomal_uS13-like_H2TH"/>
</dbReference>
<dbReference type="GO" id="GO:0008534">
    <property type="term" value="F:oxidized purine nucleobase lesion DNA N-glycosylase activity"/>
    <property type="evidence" value="ECO:0007669"/>
    <property type="project" value="UniProtKB-EC"/>
</dbReference>
<dbReference type="Pfam" id="PF06831">
    <property type="entry name" value="H2TH"/>
    <property type="match status" value="1"/>
</dbReference>
<feature type="compositionally biased region" description="Basic and acidic residues" evidence="12">
    <location>
        <begin position="289"/>
        <end position="298"/>
    </location>
</feature>
<evidence type="ECO:0000256" key="7">
    <source>
        <dbReference type="ARBA" id="ARBA00023204"/>
    </source>
</evidence>
<keyword evidence="9" id="KW-0511">Multifunctional enzyme</keyword>
<gene>
    <name evidence="14" type="ORF">COCSUDRAFT_46879</name>
</gene>
<keyword evidence="15" id="KW-1185">Reference proteome</keyword>
<keyword evidence="8 14" id="KW-0456">Lyase</keyword>
<dbReference type="GO" id="GO:0003684">
    <property type="term" value="F:damaged DNA binding"/>
    <property type="evidence" value="ECO:0007669"/>
    <property type="project" value="InterPro"/>
</dbReference>
<evidence type="ECO:0000313" key="14">
    <source>
        <dbReference type="EMBL" id="EIE24618.1"/>
    </source>
</evidence>
<dbReference type="InterPro" id="IPR020629">
    <property type="entry name" value="FPG_Glyclase"/>
</dbReference>
<evidence type="ECO:0000256" key="1">
    <source>
        <dbReference type="ARBA" id="ARBA00001668"/>
    </source>
</evidence>
<dbReference type="SUPFAM" id="SSF81624">
    <property type="entry name" value="N-terminal domain of MutM-like DNA repair proteins"/>
    <property type="match status" value="1"/>
</dbReference>
<evidence type="ECO:0000256" key="10">
    <source>
        <dbReference type="ARBA" id="ARBA00023295"/>
    </source>
</evidence>
<dbReference type="GO" id="GO:0005634">
    <property type="term" value="C:nucleus"/>
    <property type="evidence" value="ECO:0007669"/>
    <property type="project" value="TreeGrafter"/>
</dbReference>
<dbReference type="GO" id="GO:0008270">
    <property type="term" value="F:zinc ion binding"/>
    <property type="evidence" value="ECO:0007669"/>
    <property type="project" value="InterPro"/>
</dbReference>
<dbReference type="PANTHER" id="PTHR22993:SF9">
    <property type="entry name" value="FORMAMIDOPYRIMIDINE-DNA GLYCOSYLASE"/>
    <property type="match status" value="1"/>
</dbReference>
<dbReference type="InterPro" id="IPR015886">
    <property type="entry name" value="H2TH_FPG"/>
</dbReference>
<dbReference type="Pfam" id="PF01149">
    <property type="entry name" value="Fapy_DNA_glyco"/>
    <property type="match status" value="1"/>
</dbReference>
<proteinExistence type="inferred from homology"/>
<dbReference type="NCBIfam" id="TIGR00577">
    <property type="entry name" value="fpg"/>
    <property type="match status" value="1"/>
</dbReference>
<evidence type="ECO:0000256" key="6">
    <source>
        <dbReference type="ARBA" id="ARBA00023125"/>
    </source>
</evidence>
<sequence length="373" mass="40816">MPELPEVEAARVLVHTHCKGKCIEQAIAADDTKVIEGVSPEELQNALRGRTIVDAHRKGKHMWLELDGENPALLFHLGMTGYMVVEGVPIVQYVNAKKRGDEWPPKYWKVVLETDCGVKLAFCDPRRFGKIRLQADPENNEPISKLGFDPILSMPDLATFSGMLAKQRRSVKPLLLDQSFSAGVGNWVADEILYQAKIHPEQKAASLDEAQCAALHHQMKAVLQTAVDAGADSEKFPKTWLFHQKWGAGKKGPAPRLEGNKIEYMQVGGRTTAYVPALQKLKAQAAEKPKAAKKKAADSETQAAVPAVKQPRKRAAPKTPKAQSVAAEEEEDGASEEAAKPVKKSTKKNNADTDDQANKAEAAAPTKKRGRKT</sequence>
<keyword evidence="10" id="KW-0326">Glycosidase</keyword>
<evidence type="ECO:0000259" key="13">
    <source>
        <dbReference type="PROSITE" id="PS51068"/>
    </source>
</evidence>
<dbReference type="AlphaFoldDB" id="I0Z1U9"/>
<dbReference type="FunFam" id="1.10.8.50:FF:000009">
    <property type="entry name" value="Formamidopyrimidine-DNA glycosylase"/>
    <property type="match status" value="1"/>
</dbReference>
<protein>
    <submittedName>
        <fullName evidence="14">DNA glycosylase/AP lyase</fullName>
    </submittedName>
</protein>
<evidence type="ECO:0000256" key="4">
    <source>
        <dbReference type="ARBA" id="ARBA00022763"/>
    </source>
</evidence>
<dbReference type="CDD" id="cd08972">
    <property type="entry name" value="PF_Nei_N"/>
    <property type="match status" value="1"/>
</dbReference>
<evidence type="ECO:0000313" key="15">
    <source>
        <dbReference type="Proteomes" id="UP000007264"/>
    </source>
</evidence>
<comment type="caution">
    <text evidence="14">The sequence shown here is derived from an EMBL/GenBank/DDBJ whole genome shotgun (WGS) entry which is preliminary data.</text>
</comment>
<dbReference type="GO" id="GO:0140078">
    <property type="term" value="F:class I DNA-(apurinic or apyrimidinic site) endonuclease activity"/>
    <property type="evidence" value="ECO:0007669"/>
    <property type="project" value="UniProtKB-EC"/>
</dbReference>
<dbReference type="PANTHER" id="PTHR22993">
    <property type="entry name" value="FORMAMIDOPYRIMIDINE-DNA GLYCOSYLASE"/>
    <property type="match status" value="1"/>
</dbReference>
<evidence type="ECO:0000256" key="2">
    <source>
        <dbReference type="ARBA" id="ARBA00009409"/>
    </source>
</evidence>
<dbReference type="Gene3D" id="3.20.190.10">
    <property type="entry name" value="MutM-like, N-terminal"/>
    <property type="match status" value="1"/>
</dbReference>
<comment type="catalytic activity">
    <reaction evidence="1">
        <text>Hydrolysis of DNA containing ring-opened 7-methylguanine residues, releasing 2,6-diamino-4-hydroxy-5-(N-methyl)formamidopyrimidine.</text>
        <dbReference type="EC" id="3.2.2.23"/>
    </reaction>
</comment>
<dbReference type="RefSeq" id="XP_005649162.1">
    <property type="nucleotide sequence ID" value="XM_005649105.1"/>
</dbReference>
<dbReference type="PROSITE" id="PS51068">
    <property type="entry name" value="FPG_CAT"/>
    <property type="match status" value="1"/>
</dbReference>
<keyword evidence="5" id="KW-0378">Hydrolase</keyword>
<dbReference type="Proteomes" id="UP000007264">
    <property type="component" value="Unassembled WGS sequence"/>
</dbReference>
<dbReference type="STRING" id="574566.I0Z1U9"/>
<dbReference type="InterPro" id="IPR012319">
    <property type="entry name" value="FPG_cat"/>
</dbReference>
<dbReference type="OrthoDB" id="444592at2759"/>
<feature type="region of interest" description="Disordered" evidence="12">
    <location>
        <begin position="289"/>
        <end position="373"/>
    </location>
</feature>
<evidence type="ECO:0000256" key="11">
    <source>
        <dbReference type="ARBA" id="ARBA00044632"/>
    </source>
</evidence>
<comment type="subunit">
    <text evidence="3">Monomer.</text>
</comment>
<dbReference type="GO" id="GO:0006284">
    <property type="term" value="P:base-excision repair"/>
    <property type="evidence" value="ECO:0007669"/>
    <property type="project" value="InterPro"/>
</dbReference>
<evidence type="ECO:0000256" key="3">
    <source>
        <dbReference type="ARBA" id="ARBA00011245"/>
    </source>
</evidence>
<keyword evidence="6" id="KW-0238">DNA-binding</keyword>
<dbReference type="KEGG" id="csl:COCSUDRAFT_46879"/>
<dbReference type="SUPFAM" id="SSF46946">
    <property type="entry name" value="S13-like H2TH domain"/>
    <property type="match status" value="1"/>
</dbReference>
<comment type="catalytic activity">
    <reaction evidence="11">
        <text>2'-deoxyribonucleotide-(2'-deoxyribose 5'-phosphate)-2'-deoxyribonucleotide-DNA = a 3'-end 2'-deoxyribonucleotide-(2,3-dehydro-2,3-deoxyribose 5'-phosphate)-DNA + a 5'-end 5'-phospho-2'-deoxyribonucleoside-DNA + H(+)</text>
        <dbReference type="Rhea" id="RHEA:66592"/>
        <dbReference type="Rhea" id="RHEA-COMP:13180"/>
        <dbReference type="Rhea" id="RHEA-COMP:16897"/>
        <dbReference type="Rhea" id="RHEA-COMP:17067"/>
        <dbReference type="ChEBI" id="CHEBI:15378"/>
        <dbReference type="ChEBI" id="CHEBI:136412"/>
        <dbReference type="ChEBI" id="CHEBI:157695"/>
        <dbReference type="ChEBI" id="CHEBI:167181"/>
        <dbReference type="EC" id="4.2.99.18"/>
    </reaction>
</comment>
<dbReference type="SMART" id="SM01232">
    <property type="entry name" value="H2TH"/>
    <property type="match status" value="1"/>
</dbReference>
<evidence type="ECO:0000256" key="8">
    <source>
        <dbReference type="ARBA" id="ARBA00023239"/>
    </source>
</evidence>
<dbReference type="EMBL" id="AGSI01000005">
    <property type="protein sequence ID" value="EIE24618.1"/>
    <property type="molecule type" value="Genomic_DNA"/>
</dbReference>
<keyword evidence="7" id="KW-0234">DNA repair</keyword>
<dbReference type="eggNOG" id="ENOG502QVDB">
    <property type="taxonomic scope" value="Eukaryota"/>
</dbReference>
<dbReference type="GeneID" id="17042620"/>
<evidence type="ECO:0000256" key="9">
    <source>
        <dbReference type="ARBA" id="ARBA00023268"/>
    </source>
</evidence>
<dbReference type="Gene3D" id="1.10.8.50">
    <property type="match status" value="1"/>
</dbReference>
<comment type="similarity">
    <text evidence="2">Belongs to the FPG family.</text>
</comment>
<evidence type="ECO:0000256" key="12">
    <source>
        <dbReference type="SAM" id="MobiDB-lite"/>
    </source>
</evidence>
<feature type="domain" description="Formamidopyrimidine-DNA glycosylase catalytic" evidence="13">
    <location>
        <begin position="2"/>
        <end position="129"/>
    </location>
</feature>
<name>I0Z1U9_COCSC</name>
<dbReference type="InterPro" id="IPR035937">
    <property type="entry name" value="FPG_N"/>
</dbReference>
<organism evidence="14 15">
    <name type="scientific">Coccomyxa subellipsoidea (strain C-169)</name>
    <name type="common">Green microalga</name>
    <dbReference type="NCBI Taxonomy" id="574566"/>
    <lineage>
        <taxon>Eukaryota</taxon>
        <taxon>Viridiplantae</taxon>
        <taxon>Chlorophyta</taxon>
        <taxon>core chlorophytes</taxon>
        <taxon>Trebouxiophyceae</taxon>
        <taxon>Trebouxiophyceae incertae sedis</taxon>
        <taxon>Coccomyxaceae</taxon>
        <taxon>Coccomyxa</taxon>
        <taxon>Coccomyxa subellipsoidea</taxon>
    </lineage>
</organism>
<accession>I0Z1U9</accession>